<keyword evidence="3" id="KW-1185">Reference proteome</keyword>
<evidence type="ECO:0000256" key="1">
    <source>
        <dbReference type="SAM" id="Phobius"/>
    </source>
</evidence>
<evidence type="ECO:0000313" key="3">
    <source>
        <dbReference type="Proteomes" id="UP000305778"/>
    </source>
</evidence>
<feature type="transmembrane region" description="Helical" evidence="1">
    <location>
        <begin position="46"/>
        <end position="67"/>
    </location>
</feature>
<keyword evidence="1" id="KW-1133">Transmembrane helix</keyword>
<keyword evidence="1" id="KW-0812">Transmembrane</keyword>
<name>A0A4V5MY81_9ACTN</name>
<dbReference type="AlphaFoldDB" id="A0A4V5MY81"/>
<dbReference type="Proteomes" id="UP000305778">
    <property type="component" value="Unassembled WGS sequence"/>
</dbReference>
<gene>
    <name evidence="2" type="ORF">FCI23_36715</name>
</gene>
<accession>A0A4V5MY81</accession>
<sequence length="77" mass="8667">MTPRDRDEDQVRRLLGGPRSVVPADLSERAADHGRRILRRRRAVHTVLWLLLLAAVIAAAVLLTLWWPSPAPLETTP</sequence>
<proteinExistence type="predicted"/>
<dbReference type="OrthoDB" id="4322904at2"/>
<dbReference type="RefSeq" id="WP_136728506.1">
    <property type="nucleotide sequence ID" value="NZ_SUMC01000055.1"/>
</dbReference>
<protein>
    <recommendedName>
        <fullName evidence="4">DUF3040 domain-containing protein</fullName>
    </recommendedName>
</protein>
<organism evidence="2 3">
    <name type="scientific">Actinacidiphila oryziradicis</name>
    <dbReference type="NCBI Taxonomy" id="2571141"/>
    <lineage>
        <taxon>Bacteria</taxon>
        <taxon>Bacillati</taxon>
        <taxon>Actinomycetota</taxon>
        <taxon>Actinomycetes</taxon>
        <taxon>Kitasatosporales</taxon>
        <taxon>Streptomycetaceae</taxon>
        <taxon>Actinacidiphila</taxon>
    </lineage>
</organism>
<dbReference type="EMBL" id="SUMC01000055">
    <property type="protein sequence ID" value="TKA03199.1"/>
    <property type="molecule type" value="Genomic_DNA"/>
</dbReference>
<comment type="caution">
    <text evidence="2">The sequence shown here is derived from an EMBL/GenBank/DDBJ whole genome shotgun (WGS) entry which is preliminary data.</text>
</comment>
<reference evidence="2 3" key="1">
    <citation type="submission" date="2019-04" db="EMBL/GenBank/DDBJ databases">
        <title>Streptomyces oryziradicis sp. nov., a novel actinomycete isolated from rhizosphere soil of rice (Oryza sativa L.).</title>
        <authorList>
            <person name="Li C."/>
        </authorList>
    </citation>
    <scope>NUCLEOTIDE SEQUENCE [LARGE SCALE GENOMIC DNA]</scope>
    <source>
        <strain evidence="2 3">NEAU-C40</strain>
    </source>
</reference>
<evidence type="ECO:0008006" key="4">
    <source>
        <dbReference type="Google" id="ProtNLM"/>
    </source>
</evidence>
<keyword evidence="1" id="KW-0472">Membrane</keyword>
<evidence type="ECO:0000313" key="2">
    <source>
        <dbReference type="EMBL" id="TKA03199.1"/>
    </source>
</evidence>